<protein>
    <submittedName>
        <fullName evidence="1">Uncharacterized protein</fullName>
    </submittedName>
</protein>
<dbReference type="GeneID" id="36589582"/>
<dbReference type="Proteomes" id="UP000235371">
    <property type="component" value="Unassembled WGS sequence"/>
</dbReference>
<accession>A0A2J6SPH9</accession>
<sequence length="77" mass="9270">MWRLWWGLVLGAWLVQCEVMFRFGFRFRFRVVPGRMEIGSRDPHAMSNERLVRLKAVEDEAMIVQPRWDARYPFLVG</sequence>
<dbReference type="InParanoid" id="A0A2J6SPH9"/>
<name>A0A2J6SPH9_9HELO</name>
<gene>
    <name evidence="1" type="ORF">K444DRAFT_619388</name>
</gene>
<dbReference type="AlphaFoldDB" id="A0A2J6SPH9"/>
<organism evidence="1 2">
    <name type="scientific">Hyaloscypha bicolor E</name>
    <dbReference type="NCBI Taxonomy" id="1095630"/>
    <lineage>
        <taxon>Eukaryota</taxon>
        <taxon>Fungi</taxon>
        <taxon>Dikarya</taxon>
        <taxon>Ascomycota</taxon>
        <taxon>Pezizomycotina</taxon>
        <taxon>Leotiomycetes</taxon>
        <taxon>Helotiales</taxon>
        <taxon>Hyaloscyphaceae</taxon>
        <taxon>Hyaloscypha</taxon>
        <taxon>Hyaloscypha bicolor</taxon>
    </lineage>
</organism>
<evidence type="ECO:0000313" key="1">
    <source>
        <dbReference type="EMBL" id="PMD52682.1"/>
    </source>
</evidence>
<reference evidence="1 2" key="1">
    <citation type="submission" date="2016-04" db="EMBL/GenBank/DDBJ databases">
        <title>A degradative enzymes factory behind the ericoid mycorrhizal symbiosis.</title>
        <authorList>
            <consortium name="DOE Joint Genome Institute"/>
            <person name="Martino E."/>
            <person name="Morin E."/>
            <person name="Grelet G."/>
            <person name="Kuo A."/>
            <person name="Kohler A."/>
            <person name="Daghino S."/>
            <person name="Barry K."/>
            <person name="Choi C."/>
            <person name="Cichocki N."/>
            <person name="Clum A."/>
            <person name="Copeland A."/>
            <person name="Hainaut M."/>
            <person name="Haridas S."/>
            <person name="Labutti K."/>
            <person name="Lindquist E."/>
            <person name="Lipzen A."/>
            <person name="Khouja H.-R."/>
            <person name="Murat C."/>
            <person name="Ohm R."/>
            <person name="Olson A."/>
            <person name="Spatafora J."/>
            <person name="Veneault-Fourrey C."/>
            <person name="Henrissat B."/>
            <person name="Grigoriev I."/>
            <person name="Martin F."/>
            <person name="Perotto S."/>
        </authorList>
    </citation>
    <scope>NUCLEOTIDE SEQUENCE [LARGE SCALE GENOMIC DNA]</scope>
    <source>
        <strain evidence="1 2">E</strain>
    </source>
</reference>
<dbReference type="EMBL" id="KZ613895">
    <property type="protein sequence ID" value="PMD52682.1"/>
    <property type="molecule type" value="Genomic_DNA"/>
</dbReference>
<dbReference type="RefSeq" id="XP_024729586.1">
    <property type="nucleotide sequence ID" value="XM_024881505.1"/>
</dbReference>
<evidence type="ECO:0000313" key="2">
    <source>
        <dbReference type="Proteomes" id="UP000235371"/>
    </source>
</evidence>
<keyword evidence="2" id="KW-1185">Reference proteome</keyword>
<proteinExistence type="predicted"/>